<dbReference type="InterPro" id="IPR000409">
    <property type="entry name" value="BEACH_dom"/>
</dbReference>
<dbReference type="PROSITE" id="PS50197">
    <property type="entry name" value="BEACH"/>
    <property type="match status" value="1"/>
</dbReference>
<feature type="domain" description="BEACH-type PH" evidence="5">
    <location>
        <begin position="170"/>
        <end position="271"/>
    </location>
</feature>
<keyword evidence="2" id="KW-0677">Repeat</keyword>
<dbReference type="EMBL" id="JARGDH010000003">
    <property type="protein sequence ID" value="KAL0274093.1"/>
    <property type="molecule type" value="Genomic_DNA"/>
</dbReference>
<dbReference type="InterPro" id="IPR036372">
    <property type="entry name" value="BEACH_dom_sf"/>
</dbReference>
<dbReference type="InterPro" id="IPR011993">
    <property type="entry name" value="PH-like_dom_sf"/>
</dbReference>
<feature type="repeat" description="WD" evidence="3">
    <location>
        <begin position="686"/>
        <end position="718"/>
    </location>
</feature>
<gene>
    <name evidence="6" type="ORF">PYX00_006608</name>
</gene>
<dbReference type="InterPro" id="IPR050865">
    <property type="entry name" value="BEACH_Domain"/>
</dbReference>
<dbReference type="PANTHER" id="PTHR13743">
    <property type="entry name" value="BEIGE/BEACH-RELATED"/>
    <property type="match status" value="1"/>
</dbReference>
<dbReference type="FunFam" id="1.10.1540.10:FF:000001">
    <property type="entry name" value="neurobeachin isoform X1"/>
    <property type="match status" value="1"/>
</dbReference>
<dbReference type="InterPro" id="IPR057496">
    <property type="entry name" value="FAN-like_PH"/>
</dbReference>
<evidence type="ECO:0000313" key="6">
    <source>
        <dbReference type="EMBL" id="KAL0274093.1"/>
    </source>
</evidence>
<feature type="repeat" description="WD" evidence="3">
    <location>
        <begin position="778"/>
        <end position="819"/>
    </location>
</feature>
<dbReference type="Gene3D" id="1.10.1540.10">
    <property type="entry name" value="BEACH domain"/>
    <property type="match status" value="1"/>
</dbReference>
<dbReference type="InterPro" id="IPR001680">
    <property type="entry name" value="WD40_rpt"/>
</dbReference>
<dbReference type="CDD" id="cd00200">
    <property type="entry name" value="WD40"/>
    <property type="match status" value="1"/>
</dbReference>
<dbReference type="AlphaFoldDB" id="A0AAW2HWU5"/>
<evidence type="ECO:0000256" key="3">
    <source>
        <dbReference type="PROSITE-ProRule" id="PRU00221"/>
    </source>
</evidence>
<dbReference type="SUPFAM" id="SSF50978">
    <property type="entry name" value="WD40 repeat-like"/>
    <property type="match status" value="1"/>
</dbReference>
<accession>A0AAW2HWU5</accession>
<dbReference type="SUPFAM" id="SSF81837">
    <property type="entry name" value="BEACH domain"/>
    <property type="match status" value="1"/>
</dbReference>
<reference evidence="6" key="1">
    <citation type="journal article" date="2024" name="Gigascience">
        <title>Chromosome-level genome of the poultry shaft louse Menopon gallinae provides insight into the host-switching and adaptive evolution of parasitic lice.</title>
        <authorList>
            <person name="Xu Y."/>
            <person name="Ma L."/>
            <person name="Liu S."/>
            <person name="Liang Y."/>
            <person name="Liu Q."/>
            <person name="He Z."/>
            <person name="Tian L."/>
            <person name="Duan Y."/>
            <person name="Cai W."/>
            <person name="Li H."/>
            <person name="Song F."/>
        </authorList>
    </citation>
    <scope>NUCLEOTIDE SEQUENCE</scope>
    <source>
        <strain evidence="6">Cailab_2023a</strain>
    </source>
</reference>
<dbReference type="CDD" id="cd06071">
    <property type="entry name" value="Beach"/>
    <property type="match status" value="1"/>
</dbReference>
<dbReference type="PANTHER" id="PTHR13743:SF123">
    <property type="entry name" value="PROTEIN FAN"/>
    <property type="match status" value="1"/>
</dbReference>
<name>A0AAW2HWU5_9NEOP</name>
<dbReference type="EMBL" id="JARGDH010000003">
    <property type="protein sequence ID" value="KAL0274091.1"/>
    <property type="molecule type" value="Genomic_DNA"/>
</dbReference>
<proteinExistence type="predicted"/>
<dbReference type="Pfam" id="PF25400">
    <property type="entry name" value="PH_FAN"/>
    <property type="match status" value="1"/>
</dbReference>
<dbReference type="SMART" id="SM01026">
    <property type="entry name" value="Beach"/>
    <property type="match status" value="1"/>
</dbReference>
<evidence type="ECO:0000259" key="4">
    <source>
        <dbReference type="PROSITE" id="PS50197"/>
    </source>
</evidence>
<feature type="domain" description="BEACH" evidence="4">
    <location>
        <begin position="275"/>
        <end position="562"/>
    </location>
</feature>
<sequence length="890" mass="101375">MEKSRFSLLLLEPGELYLEDFSCVLLPPDATEETLQSKKQPGRLKMCSKSIVFDPQEFNNPVLKIQFKDCTSIQCSKKTISNVEKDVIDVVCSTFAEMLQGNIIAPYNFKHEKTKFLFLLNYAKIDNCLPQILQLYRASTLLPPEQNSMIAAIAFSRQSRLQFNPKWLEDMYETVLYQSEANKISPLVVNPGKVVLTSSIIYFQPYNNIELYPVLQIHLKDVTKIICRRFLLKHVGIEIYCNKTNTGNDLEHIYLVLKSQEERDRFYNLVLQQPALTMKITEQEIMTLKWQNRALSTYEYLLYLNSLADRSFNDLTQYPVFPWVLSDYTSEELNLDDPKSFRDLKKPIGAINEERLERLKERRMEMPEPKFLYGSHYSAPGFILFYLIRKYPHYMLCLQNGRFDHPDRMFNSVADVWRNVTENMSDFKELIPEFYDVSQSGDFLLNNLGINFGYRQDGTKIGDVKLPPWAKNAQDFVRKLRDALESEYVSENIHHWIDLIFGYKQRGEEAENADNIYYYLCYEGAVDIDSVHDLSHRHALEVQIMEFGQIPKQIFKVPHPQRLPAISTLSIQEKPSVISQADVVASEPNLNKIKALKKSGVLTNHKETTTAVAISSDNKMVLSCAKNCPVKIHSVSNSEQIRNLKLSPAGISSCTFLPDNRTIVLGTFDDTILVCDIDFGKVIDSIKAHEDTVSGISWGETSQYLVTASWDCSVMVWKGMYLNGEWHKLRANSSLRFELDSPVICCSISSDCRFAAGGTKDGELAVWDVISNACLLKEISHTGSVNGVSFSPDNSKLVSCGSDGYFKVFDLLTGMEVYSKSLESELTCLIWDGFSLILGSSSGKLFFWDLMEVKLIKEEKTKGRVVTSIAASHDGTFLVTGEDKMVVIHT</sequence>
<comment type="caution">
    <text evidence="6">The sequence shown here is derived from an EMBL/GenBank/DDBJ whole genome shotgun (WGS) entry which is preliminary data.</text>
</comment>
<dbReference type="InterPro" id="IPR036322">
    <property type="entry name" value="WD40_repeat_dom_sf"/>
</dbReference>
<organism evidence="6">
    <name type="scientific">Menopon gallinae</name>
    <name type="common">poultry shaft louse</name>
    <dbReference type="NCBI Taxonomy" id="328185"/>
    <lineage>
        <taxon>Eukaryota</taxon>
        <taxon>Metazoa</taxon>
        <taxon>Ecdysozoa</taxon>
        <taxon>Arthropoda</taxon>
        <taxon>Hexapoda</taxon>
        <taxon>Insecta</taxon>
        <taxon>Pterygota</taxon>
        <taxon>Neoptera</taxon>
        <taxon>Paraneoptera</taxon>
        <taxon>Psocodea</taxon>
        <taxon>Troctomorpha</taxon>
        <taxon>Phthiraptera</taxon>
        <taxon>Amblycera</taxon>
        <taxon>Menoponidae</taxon>
        <taxon>Menopon</taxon>
    </lineage>
</organism>
<dbReference type="Gene3D" id="2.130.10.10">
    <property type="entry name" value="YVTN repeat-like/Quinoprotein amine dehydrogenase"/>
    <property type="match status" value="2"/>
</dbReference>
<dbReference type="PROSITE" id="PS51783">
    <property type="entry name" value="PH_BEACH"/>
    <property type="match status" value="1"/>
</dbReference>
<dbReference type="SMART" id="SM00320">
    <property type="entry name" value="WD40"/>
    <property type="match status" value="7"/>
</dbReference>
<dbReference type="Pfam" id="PF02138">
    <property type="entry name" value="Beach"/>
    <property type="match status" value="1"/>
</dbReference>
<keyword evidence="1 3" id="KW-0853">WD repeat</keyword>
<protein>
    <recommendedName>
        <fullName evidence="7">Protein FAN</fullName>
    </recommendedName>
</protein>
<dbReference type="InterPro" id="IPR023362">
    <property type="entry name" value="PH-BEACH_dom"/>
</dbReference>
<evidence type="ECO:0000259" key="5">
    <source>
        <dbReference type="PROSITE" id="PS51783"/>
    </source>
</evidence>
<evidence type="ECO:0000256" key="2">
    <source>
        <dbReference type="ARBA" id="ARBA00022737"/>
    </source>
</evidence>
<dbReference type="SUPFAM" id="SSF50729">
    <property type="entry name" value="PH domain-like"/>
    <property type="match status" value="1"/>
</dbReference>
<dbReference type="Pfam" id="PF00400">
    <property type="entry name" value="WD40"/>
    <property type="match status" value="4"/>
</dbReference>
<evidence type="ECO:0008006" key="7">
    <source>
        <dbReference type="Google" id="ProtNLM"/>
    </source>
</evidence>
<evidence type="ECO:0000256" key="1">
    <source>
        <dbReference type="ARBA" id="ARBA00022574"/>
    </source>
</evidence>
<dbReference type="PROSITE" id="PS50294">
    <property type="entry name" value="WD_REPEATS_REGION"/>
    <property type="match status" value="2"/>
</dbReference>
<dbReference type="Gene3D" id="2.30.29.30">
    <property type="entry name" value="Pleckstrin-homology domain (PH domain)/Phosphotyrosine-binding domain (PTB)"/>
    <property type="match status" value="1"/>
</dbReference>
<dbReference type="InterPro" id="IPR015943">
    <property type="entry name" value="WD40/YVTN_repeat-like_dom_sf"/>
</dbReference>
<dbReference type="EMBL" id="JARGDH010000003">
    <property type="protein sequence ID" value="KAL0274092.1"/>
    <property type="molecule type" value="Genomic_DNA"/>
</dbReference>
<dbReference type="PROSITE" id="PS50082">
    <property type="entry name" value="WD_REPEATS_2"/>
    <property type="match status" value="2"/>
</dbReference>